<evidence type="ECO:0000313" key="4">
    <source>
        <dbReference type="Proteomes" id="UP000028999"/>
    </source>
</evidence>
<evidence type="ECO:0000256" key="1">
    <source>
        <dbReference type="SAM" id="MobiDB-lite"/>
    </source>
</evidence>
<protein>
    <submittedName>
        <fullName evidence="2">(rape) hypothetical protein</fullName>
    </submittedName>
    <submittedName>
        <fullName evidence="3">BnaCnng10060D protein</fullName>
    </submittedName>
</protein>
<dbReference type="EMBL" id="LK032486">
    <property type="protein sequence ID" value="CDY40963.1"/>
    <property type="molecule type" value="Genomic_DNA"/>
</dbReference>
<reference evidence="3 4" key="1">
    <citation type="journal article" date="2014" name="Science">
        <title>Plant genetics. Early allopolyploid evolution in the post-Neolithic Brassica napus oilseed genome.</title>
        <authorList>
            <person name="Chalhoub B."/>
            <person name="Denoeud F."/>
            <person name="Liu S."/>
            <person name="Parkin I.A."/>
            <person name="Tang H."/>
            <person name="Wang X."/>
            <person name="Chiquet J."/>
            <person name="Belcram H."/>
            <person name="Tong C."/>
            <person name="Samans B."/>
            <person name="Correa M."/>
            <person name="Da Silva C."/>
            <person name="Just J."/>
            <person name="Falentin C."/>
            <person name="Koh C.S."/>
            <person name="Le Clainche I."/>
            <person name="Bernard M."/>
            <person name="Bento P."/>
            <person name="Noel B."/>
            <person name="Labadie K."/>
            <person name="Alberti A."/>
            <person name="Charles M."/>
            <person name="Arnaud D."/>
            <person name="Guo H."/>
            <person name="Daviaud C."/>
            <person name="Alamery S."/>
            <person name="Jabbari K."/>
            <person name="Zhao M."/>
            <person name="Edger P.P."/>
            <person name="Chelaifa H."/>
            <person name="Tack D."/>
            <person name="Lassalle G."/>
            <person name="Mestiri I."/>
            <person name="Schnel N."/>
            <person name="Le Paslier M.C."/>
            <person name="Fan G."/>
            <person name="Renault V."/>
            <person name="Bayer P.E."/>
            <person name="Golicz A.A."/>
            <person name="Manoli S."/>
            <person name="Lee T.H."/>
            <person name="Thi V.H."/>
            <person name="Chalabi S."/>
            <person name="Hu Q."/>
            <person name="Fan C."/>
            <person name="Tollenaere R."/>
            <person name="Lu Y."/>
            <person name="Battail C."/>
            <person name="Shen J."/>
            <person name="Sidebottom C.H."/>
            <person name="Wang X."/>
            <person name="Canaguier A."/>
            <person name="Chauveau A."/>
            <person name="Berard A."/>
            <person name="Deniot G."/>
            <person name="Guan M."/>
            <person name="Liu Z."/>
            <person name="Sun F."/>
            <person name="Lim Y.P."/>
            <person name="Lyons E."/>
            <person name="Town C.D."/>
            <person name="Bancroft I."/>
            <person name="Wang X."/>
            <person name="Meng J."/>
            <person name="Ma J."/>
            <person name="Pires J.C."/>
            <person name="King G.J."/>
            <person name="Brunel D."/>
            <person name="Delourme R."/>
            <person name="Renard M."/>
            <person name="Aury J.M."/>
            <person name="Adams K.L."/>
            <person name="Batley J."/>
            <person name="Snowdon R.J."/>
            <person name="Tost J."/>
            <person name="Edwards D."/>
            <person name="Zhou Y."/>
            <person name="Hua W."/>
            <person name="Sharpe A.G."/>
            <person name="Paterson A.H."/>
            <person name="Guan C."/>
            <person name="Wincker P."/>
        </authorList>
    </citation>
    <scope>NUCLEOTIDE SEQUENCE [LARGE SCALE GENOMIC DNA]</scope>
    <source>
        <strain evidence="4">cv. Darmor-bzh</strain>
    </source>
</reference>
<dbReference type="Proteomes" id="UP001295469">
    <property type="component" value="Chromosome C09"/>
</dbReference>
<dbReference type="AlphaFoldDB" id="A0A078HVZ4"/>
<accession>A0A078HVZ4</accession>
<reference evidence="2" key="3">
    <citation type="submission" date="2021-01" db="EMBL/GenBank/DDBJ databases">
        <authorList>
            <consortium name="Genoscope - CEA"/>
            <person name="William W."/>
        </authorList>
    </citation>
    <scope>NUCLEOTIDE SEQUENCE</scope>
</reference>
<sequence>MGNCGSFQISCDEVVNHPVSLTQSCKRPSSRETDVRKPPALAQDHNTREPERTKRFSKYKE</sequence>
<reference evidence="3" key="2">
    <citation type="submission" date="2014-06" db="EMBL/GenBank/DDBJ databases">
        <authorList>
            <person name="Genoscope - CEA"/>
        </authorList>
    </citation>
    <scope>NUCLEOTIDE SEQUENCE</scope>
</reference>
<gene>
    <name evidence="3" type="primary">BnaCnng10060D</name>
    <name evidence="2" type="ORF">DARMORV10_C09P20840.1</name>
    <name evidence="3" type="ORF">GSBRNA2T00072213001</name>
</gene>
<feature type="region of interest" description="Disordered" evidence="1">
    <location>
        <begin position="21"/>
        <end position="61"/>
    </location>
</feature>
<dbReference type="EMBL" id="HG994373">
    <property type="protein sequence ID" value="CAF1723777.1"/>
    <property type="molecule type" value="Genomic_DNA"/>
</dbReference>
<keyword evidence="4" id="KW-1185">Reference proteome</keyword>
<name>A0A078HVZ4_BRANA</name>
<evidence type="ECO:0000313" key="3">
    <source>
        <dbReference type="EMBL" id="CDY40963.1"/>
    </source>
</evidence>
<evidence type="ECO:0000313" key="2">
    <source>
        <dbReference type="EMBL" id="CAF1723777.1"/>
    </source>
</evidence>
<organism evidence="3 4">
    <name type="scientific">Brassica napus</name>
    <name type="common">Rape</name>
    <dbReference type="NCBI Taxonomy" id="3708"/>
    <lineage>
        <taxon>Eukaryota</taxon>
        <taxon>Viridiplantae</taxon>
        <taxon>Streptophyta</taxon>
        <taxon>Embryophyta</taxon>
        <taxon>Tracheophyta</taxon>
        <taxon>Spermatophyta</taxon>
        <taxon>Magnoliopsida</taxon>
        <taxon>eudicotyledons</taxon>
        <taxon>Gunneridae</taxon>
        <taxon>Pentapetalae</taxon>
        <taxon>rosids</taxon>
        <taxon>malvids</taxon>
        <taxon>Brassicales</taxon>
        <taxon>Brassicaceae</taxon>
        <taxon>Brassiceae</taxon>
        <taxon>Brassica</taxon>
    </lineage>
</organism>
<dbReference type="Gramene" id="CDY40963">
    <property type="protein sequence ID" value="CDY40963"/>
    <property type="gene ID" value="GSBRNA2T00072213001"/>
</dbReference>
<dbReference type="PaxDb" id="3708-A0A078HVZ4"/>
<dbReference type="Proteomes" id="UP000028999">
    <property type="component" value="Unassembled WGS sequence"/>
</dbReference>
<proteinExistence type="predicted"/>
<feature type="compositionally biased region" description="Basic and acidic residues" evidence="1">
    <location>
        <begin position="45"/>
        <end position="61"/>
    </location>
</feature>